<evidence type="ECO:0000313" key="5">
    <source>
        <dbReference type="Proteomes" id="UP000001449"/>
    </source>
</evidence>
<dbReference type="KEGG" id="tps:THAPSDRAFT_2145"/>
<dbReference type="Gene3D" id="3.40.50.1820">
    <property type="entry name" value="alpha/beta hydrolase"/>
    <property type="match status" value="1"/>
</dbReference>
<dbReference type="GO" id="GO:0006629">
    <property type="term" value="P:lipid metabolic process"/>
    <property type="evidence" value="ECO:0007669"/>
    <property type="project" value="InterPro"/>
</dbReference>
<evidence type="ECO:0000256" key="1">
    <source>
        <dbReference type="SAM" id="MobiDB-lite"/>
    </source>
</evidence>
<reference evidence="4 5" key="1">
    <citation type="journal article" date="2004" name="Science">
        <title>The genome of the diatom Thalassiosira pseudonana: ecology, evolution, and metabolism.</title>
        <authorList>
            <person name="Armbrust E.V."/>
            <person name="Berges J.A."/>
            <person name="Bowler C."/>
            <person name="Green B.R."/>
            <person name="Martinez D."/>
            <person name="Putnam N.H."/>
            <person name="Zhou S."/>
            <person name="Allen A.E."/>
            <person name="Apt K.E."/>
            <person name="Bechner M."/>
            <person name="Brzezinski M.A."/>
            <person name="Chaal B.K."/>
            <person name="Chiovitti A."/>
            <person name="Davis A.K."/>
            <person name="Demarest M.S."/>
            <person name="Detter J.C."/>
            <person name="Glavina T."/>
            <person name="Goodstein D."/>
            <person name="Hadi M.Z."/>
            <person name="Hellsten U."/>
            <person name="Hildebrand M."/>
            <person name="Jenkins B.D."/>
            <person name="Jurka J."/>
            <person name="Kapitonov V.V."/>
            <person name="Kroger N."/>
            <person name="Lau W.W."/>
            <person name="Lane T.W."/>
            <person name="Larimer F.W."/>
            <person name="Lippmeier J.C."/>
            <person name="Lucas S."/>
            <person name="Medina M."/>
            <person name="Montsant A."/>
            <person name="Obornik M."/>
            <person name="Parker M.S."/>
            <person name="Palenik B."/>
            <person name="Pazour G.J."/>
            <person name="Richardson P.M."/>
            <person name="Rynearson T.A."/>
            <person name="Saito M.A."/>
            <person name="Schwartz D.C."/>
            <person name="Thamatrakoln K."/>
            <person name="Valentin K."/>
            <person name="Vardi A."/>
            <person name="Wilkerson F.P."/>
            <person name="Rokhsar D.S."/>
        </authorList>
    </citation>
    <scope>NUCLEOTIDE SEQUENCE [LARGE SCALE GENOMIC DNA]</scope>
    <source>
        <strain evidence="4 5">CCMP1335</strain>
    </source>
</reference>
<feature type="region of interest" description="Disordered" evidence="1">
    <location>
        <begin position="1"/>
        <end position="64"/>
    </location>
</feature>
<sequence length="868" mass="97485">MSSEVKEDDPTPSSRATTPQRTAAPPQPQRPLKVVFDDFSLPGGSSSEVRFRTPNGYNGTSSHREFRIYEQPNNTQLILEEVDDGDDDGDAAPQDRGKRSGITIKQTDDKSYGLVFLRATYSLIAVFVGGFLFILGFDILLFLFIDLATNLGLTDHGGKDDVSFIAVLLSIPVFVYSLSWGMTLVTRFVIDTFNGHPFLRTLFGIDMVATDWIAFVFYLGTPLIAFIVTLLTKMEDWWELSLLTWFSSVLVFWGAFSGCVLWYEIRECLDLIVDLDTELDENAHWMVKTKHAIVFIQASRLAGTKATFHKDQIDKDDNDDEDEEKALNYFQEGPWSILSKHMPCIFTEVVPPKRIYTVDEARGNLSFVTRSSWSLEALFCRRGGILSALPVTFGPSAITERQINSNIACKIIGSFICLEVFFLFFLPLVYLGIIRNLPSALLFAIMGSCASLRHYLNPSVLLRETQNHFCHRHDSDSSDWKKRSRFYHISGLGSDSARMYWTVVYLCCVGFFGLVLSVAVTDSKEDVTDADYGYYRNMMTMMSDYEYKPQPHLSYPTCQLKKGFGTDAFEDAALSNFAFFSSLAYAVEDEVDAYLNQWFGYGENGEIVATNRYDTVVEFQDTLIGYDFNNSAVSYRWIQFSDSFGVLCIRGTSTVFDLMTDAQLWLSAFLFQGLRFILPLGNVFTPILHRVIEFVTTLESDKISKVSFYKETTAFVLWLQRRGFDVQVTGHSLGGGLALITGSQAGVATVGMSAPNAILSRDTFDPPLTIEQLNTFTLNVVPARDLVPMIDDKAMLYQNINCTADRNDIAGCHSIVRSLCEIQFSCGSDGRPVLCECVLDYKYDEPTPIGNVSTSFKEACAIAQNQRN</sequence>
<feature type="region of interest" description="Disordered" evidence="1">
    <location>
        <begin position="83"/>
        <end position="102"/>
    </location>
</feature>
<proteinExistence type="predicted"/>
<dbReference type="eggNOG" id="ENOG502RDF7">
    <property type="taxonomic scope" value="Eukaryota"/>
</dbReference>
<dbReference type="EMBL" id="CM000639">
    <property type="protein sequence ID" value="EED95099.1"/>
    <property type="molecule type" value="Genomic_DNA"/>
</dbReference>
<gene>
    <name evidence="4" type="ORF">THAPSDRAFT_2145</name>
</gene>
<feature type="transmembrane region" description="Helical" evidence="2">
    <location>
        <begin position="411"/>
        <end position="433"/>
    </location>
</feature>
<dbReference type="InterPro" id="IPR002921">
    <property type="entry name" value="Fungal_lipase-type"/>
</dbReference>
<reference evidence="4 5" key="2">
    <citation type="journal article" date="2008" name="Nature">
        <title>The Phaeodactylum genome reveals the evolutionary history of diatom genomes.</title>
        <authorList>
            <person name="Bowler C."/>
            <person name="Allen A.E."/>
            <person name="Badger J.H."/>
            <person name="Grimwood J."/>
            <person name="Jabbari K."/>
            <person name="Kuo A."/>
            <person name="Maheswari U."/>
            <person name="Martens C."/>
            <person name="Maumus F."/>
            <person name="Otillar R.P."/>
            <person name="Rayko E."/>
            <person name="Salamov A."/>
            <person name="Vandepoele K."/>
            <person name="Beszteri B."/>
            <person name="Gruber A."/>
            <person name="Heijde M."/>
            <person name="Katinka M."/>
            <person name="Mock T."/>
            <person name="Valentin K."/>
            <person name="Verret F."/>
            <person name="Berges J.A."/>
            <person name="Brownlee C."/>
            <person name="Cadoret J.P."/>
            <person name="Chiovitti A."/>
            <person name="Choi C.J."/>
            <person name="Coesel S."/>
            <person name="De Martino A."/>
            <person name="Detter J.C."/>
            <person name="Durkin C."/>
            <person name="Falciatore A."/>
            <person name="Fournet J."/>
            <person name="Haruta M."/>
            <person name="Huysman M.J."/>
            <person name="Jenkins B.D."/>
            <person name="Jiroutova K."/>
            <person name="Jorgensen R.E."/>
            <person name="Joubert Y."/>
            <person name="Kaplan A."/>
            <person name="Kroger N."/>
            <person name="Kroth P.G."/>
            <person name="La Roche J."/>
            <person name="Lindquist E."/>
            <person name="Lommer M."/>
            <person name="Martin-Jezequel V."/>
            <person name="Lopez P.J."/>
            <person name="Lucas S."/>
            <person name="Mangogna M."/>
            <person name="McGinnis K."/>
            <person name="Medlin L.K."/>
            <person name="Montsant A."/>
            <person name="Oudot-Le Secq M.P."/>
            <person name="Napoli C."/>
            <person name="Obornik M."/>
            <person name="Parker M.S."/>
            <person name="Petit J.L."/>
            <person name="Porcel B.M."/>
            <person name="Poulsen N."/>
            <person name="Robison M."/>
            <person name="Rychlewski L."/>
            <person name="Rynearson T.A."/>
            <person name="Schmutz J."/>
            <person name="Shapiro H."/>
            <person name="Siaut M."/>
            <person name="Stanley M."/>
            <person name="Sussman M.R."/>
            <person name="Taylor A.R."/>
            <person name="Vardi A."/>
            <person name="von Dassow P."/>
            <person name="Vyverman W."/>
            <person name="Willis A."/>
            <person name="Wyrwicz L.S."/>
            <person name="Rokhsar D.S."/>
            <person name="Weissenbach J."/>
            <person name="Armbrust E.V."/>
            <person name="Green B.R."/>
            <person name="Van de Peer Y."/>
            <person name="Grigoriev I.V."/>
        </authorList>
    </citation>
    <scope>NUCLEOTIDE SEQUENCE [LARGE SCALE GENOMIC DNA]</scope>
    <source>
        <strain evidence="4 5">CCMP1335</strain>
    </source>
</reference>
<dbReference type="Pfam" id="PF01764">
    <property type="entry name" value="Lipase_3"/>
    <property type="match status" value="1"/>
</dbReference>
<protein>
    <recommendedName>
        <fullName evidence="3">Fungal lipase-type domain-containing protein</fullName>
    </recommendedName>
</protein>
<keyword evidence="2" id="KW-0812">Transmembrane</keyword>
<evidence type="ECO:0000256" key="2">
    <source>
        <dbReference type="SAM" id="Phobius"/>
    </source>
</evidence>
<dbReference type="HOGENOM" id="CLU_330540_0_0_1"/>
<keyword evidence="2" id="KW-0472">Membrane</keyword>
<keyword evidence="2" id="KW-1133">Transmembrane helix</keyword>
<feature type="transmembrane region" description="Helical" evidence="2">
    <location>
        <begin position="243"/>
        <end position="263"/>
    </location>
</feature>
<dbReference type="PaxDb" id="35128-Thaps2145"/>
<name>B8BTI2_THAPS</name>
<dbReference type="Proteomes" id="UP000001449">
    <property type="component" value="Chromosome 2"/>
</dbReference>
<dbReference type="STRING" id="35128.B8BTI2"/>
<evidence type="ECO:0000313" key="4">
    <source>
        <dbReference type="EMBL" id="EED95099.1"/>
    </source>
</evidence>
<dbReference type="AlphaFoldDB" id="B8BTI2"/>
<dbReference type="OMA" id="NTDEERW"/>
<dbReference type="SUPFAM" id="SSF53474">
    <property type="entry name" value="alpha/beta-Hydrolases"/>
    <property type="match status" value="1"/>
</dbReference>
<dbReference type="InterPro" id="IPR029058">
    <property type="entry name" value="AB_hydrolase_fold"/>
</dbReference>
<keyword evidence="5" id="KW-1185">Reference proteome</keyword>
<organism evidence="4 5">
    <name type="scientific">Thalassiosira pseudonana</name>
    <name type="common">Marine diatom</name>
    <name type="synonym">Cyclotella nana</name>
    <dbReference type="NCBI Taxonomy" id="35128"/>
    <lineage>
        <taxon>Eukaryota</taxon>
        <taxon>Sar</taxon>
        <taxon>Stramenopiles</taxon>
        <taxon>Ochrophyta</taxon>
        <taxon>Bacillariophyta</taxon>
        <taxon>Coscinodiscophyceae</taxon>
        <taxon>Thalassiosirophycidae</taxon>
        <taxon>Thalassiosirales</taxon>
        <taxon>Thalassiosiraceae</taxon>
        <taxon>Thalassiosira</taxon>
    </lineage>
</organism>
<feature type="domain" description="Fungal lipase-type" evidence="3">
    <location>
        <begin position="646"/>
        <end position="743"/>
    </location>
</feature>
<feature type="transmembrane region" description="Helical" evidence="2">
    <location>
        <begin position="165"/>
        <end position="190"/>
    </location>
</feature>
<evidence type="ECO:0000259" key="3">
    <source>
        <dbReference type="Pfam" id="PF01764"/>
    </source>
</evidence>
<feature type="compositionally biased region" description="Low complexity" evidence="1">
    <location>
        <begin position="15"/>
        <end position="24"/>
    </location>
</feature>
<dbReference type="RefSeq" id="XP_002287656.1">
    <property type="nucleotide sequence ID" value="XM_002287620.1"/>
</dbReference>
<accession>B8BTI2</accession>
<dbReference type="InParanoid" id="B8BTI2"/>
<feature type="transmembrane region" description="Helical" evidence="2">
    <location>
        <begin position="211"/>
        <end position="231"/>
    </location>
</feature>
<feature type="transmembrane region" description="Helical" evidence="2">
    <location>
        <begin position="120"/>
        <end position="145"/>
    </location>
</feature>
<feature type="transmembrane region" description="Helical" evidence="2">
    <location>
        <begin position="499"/>
        <end position="520"/>
    </location>
</feature>
<dbReference type="GeneID" id="7442215"/>